<evidence type="ECO:0000256" key="1">
    <source>
        <dbReference type="SAM" id="SignalP"/>
    </source>
</evidence>
<organism evidence="2 3">
    <name type="scientific">Roseibium marinum</name>
    <dbReference type="NCBI Taxonomy" id="281252"/>
    <lineage>
        <taxon>Bacteria</taxon>
        <taxon>Pseudomonadati</taxon>
        <taxon>Pseudomonadota</taxon>
        <taxon>Alphaproteobacteria</taxon>
        <taxon>Hyphomicrobiales</taxon>
        <taxon>Stappiaceae</taxon>
        <taxon>Roseibium</taxon>
    </lineage>
</organism>
<dbReference type="RefSeq" id="WP_146048508.1">
    <property type="nucleotide sequence ID" value="NZ_PPCN01000001.1"/>
</dbReference>
<sequence>MRGVILSGLETARRWLRGQKSPCKLGIFLSLMLLSCLSSPVLAQPAACNEIEGAQSYQEILDSDDTPEETKKKLSDLDPFGKEVANYLDFLSGLENASGEAEEASEFLRDFRPQGVINLNRLELALLVAERKSASDRQLFLSRYITLRNLLTLFCNEDDPDIQFLSLSLTFQELQQPRSETPSREYVRAARELAQTGALSNGLEPYSSLLSETFPSVREDEFEWMYEITRNEACRDRQHSDCLSAFEDTISVDQNSSTEALLEIGLCVLKLVKGGKTLSVNVCELQLSR</sequence>
<dbReference type="Proteomes" id="UP000236959">
    <property type="component" value="Unassembled WGS sequence"/>
</dbReference>
<evidence type="ECO:0000313" key="3">
    <source>
        <dbReference type="Proteomes" id="UP000236959"/>
    </source>
</evidence>
<feature type="chain" id="PRO_5015708114" evidence="1">
    <location>
        <begin position="44"/>
        <end position="289"/>
    </location>
</feature>
<protein>
    <submittedName>
        <fullName evidence="2">Uncharacterized protein</fullName>
    </submittedName>
</protein>
<name>A0A2S3V4E8_9HYPH</name>
<feature type="signal peptide" evidence="1">
    <location>
        <begin position="1"/>
        <end position="43"/>
    </location>
</feature>
<evidence type="ECO:0000313" key="2">
    <source>
        <dbReference type="EMBL" id="POF34653.1"/>
    </source>
</evidence>
<keyword evidence="1" id="KW-0732">Signal</keyword>
<dbReference type="EMBL" id="PPCN01000001">
    <property type="protein sequence ID" value="POF34653.1"/>
    <property type="molecule type" value="Genomic_DNA"/>
</dbReference>
<gene>
    <name evidence="2" type="ORF">CLV41_1011110</name>
</gene>
<accession>A0A2S3V4E8</accession>
<keyword evidence="3" id="KW-1185">Reference proteome</keyword>
<reference evidence="2 3" key="1">
    <citation type="submission" date="2018-01" db="EMBL/GenBank/DDBJ databases">
        <title>Genomic Encyclopedia of Archaeal and Bacterial Type Strains, Phase II (KMG-II): from individual species to whole genera.</title>
        <authorList>
            <person name="Goeker M."/>
        </authorList>
    </citation>
    <scope>NUCLEOTIDE SEQUENCE [LARGE SCALE GENOMIC DNA]</scope>
    <source>
        <strain evidence="2 3">DSM 17023</strain>
    </source>
</reference>
<comment type="caution">
    <text evidence="2">The sequence shown here is derived from an EMBL/GenBank/DDBJ whole genome shotgun (WGS) entry which is preliminary data.</text>
</comment>
<dbReference type="OrthoDB" id="9820850at2"/>
<proteinExistence type="predicted"/>
<dbReference type="AlphaFoldDB" id="A0A2S3V4E8"/>